<keyword evidence="2" id="KW-0805">Transcription regulation</keyword>
<feature type="domain" description="HTH lysR-type" evidence="5">
    <location>
        <begin position="1"/>
        <end position="58"/>
    </location>
</feature>
<evidence type="ECO:0000259" key="5">
    <source>
        <dbReference type="PROSITE" id="PS50931"/>
    </source>
</evidence>
<dbReference type="PANTHER" id="PTHR30419">
    <property type="entry name" value="HTH-TYPE TRANSCRIPTIONAL REGULATOR YBHD"/>
    <property type="match status" value="1"/>
</dbReference>
<dbReference type="InterPro" id="IPR050950">
    <property type="entry name" value="HTH-type_LysR_regulators"/>
</dbReference>
<name>A0ABS4YKS7_9MICO</name>
<protein>
    <submittedName>
        <fullName evidence="6">DNA-binding transcriptional LysR family regulator</fullName>
    </submittedName>
</protein>
<dbReference type="Gene3D" id="1.10.10.10">
    <property type="entry name" value="Winged helix-like DNA-binding domain superfamily/Winged helix DNA-binding domain"/>
    <property type="match status" value="1"/>
</dbReference>
<keyword evidence="7" id="KW-1185">Reference proteome</keyword>
<evidence type="ECO:0000313" key="6">
    <source>
        <dbReference type="EMBL" id="MBP2409402.1"/>
    </source>
</evidence>
<gene>
    <name evidence="6" type="ORF">JOF44_002305</name>
</gene>
<dbReference type="PRINTS" id="PR00039">
    <property type="entry name" value="HTHLYSR"/>
</dbReference>
<dbReference type="InterPro" id="IPR036388">
    <property type="entry name" value="WH-like_DNA-bd_sf"/>
</dbReference>
<dbReference type="SUPFAM" id="SSF46785">
    <property type="entry name" value="Winged helix' DNA-binding domain"/>
    <property type="match status" value="1"/>
</dbReference>
<comment type="caution">
    <text evidence="6">The sequence shown here is derived from an EMBL/GenBank/DDBJ whole genome shotgun (WGS) entry which is preliminary data.</text>
</comment>
<evidence type="ECO:0000256" key="1">
    <source>
        <dbReference type="ARBA" id="ARBA00009437"/>
    </source>
</evidence>
<evidence type="ECO:0000256" key="3">
    <source>
        <dbReference type="ARBA" id="ARBA00023125"/>
    </source>
</evidence>
<keyword evidence="4" id="KW-0804">Transcription</keyword>
<evidence type="ECO:0000313" key="7">
    <source>
        <dbReference type="Proteomes" id="UP000698222"/>
    </source>
</evidence>
<accession>A0ABS4YKS7</accession>
<dbReference type="PROSITE" id="PS50931">
    <property type="entry name" value="HTH_LYSR"/>
    <property type="match status" value="1"/>
</dbReference>
<dbReference type="InterPro" id="IPR005119">
    <property type="entry name" value="LysR_subst-bd"/>
</dbReference>
<dbReference type="RefSeq" id="WP_209891321.1">
    <property type="nucleotide sequence ID" value="NZ_BAAAJV010000014.1"/>
</dbReference>
<dbReference type="EMBL" id="JAGIOC010000001">
    <property type="protein sequence ID" value="MBP2409402.1"/>
    <property type="molecule type" value="Genomic_DNA"/>
</dbReference>
<organism evidence="6 7">
    <name type="scientific">Brachybacterium fresconis</name>
    <dbReference type="NCBI Taxonomy" id="173363"/>
    <lineage>
        <taxon>Bacteria</taxon>
        <taxon>Bacillati</taxon>
        <taxon>Actinomycetota</taxon>
        <taxon>Actinomycetes</taxon>
        <taxon>Micrococcales</taxon>
        <taxon>Dermabacteraceae</taxon>
        <taxon>Brachybacterium</taxon>
    </lineage>
</organism>
<keyword evidence="3 6" id="KW-0238">DNA-binding</keyword>
<evidence type="ECO:0000256" key="2">
    <source>
        <dbReference type="ARBA" id="ARBA00023015"/>
    </source>
</evidence>
<dbReference type="Pfam" id="PF00126">
    <property type="entry name" value="HTH_1"/>
    <property type="match status" value="1"/>
</dbReference>
<dbReference type="InterPro" id="IPR036390">
    <property type="entry name" value="WH_DNA-bd_sf"/>
</dbReference>
<dbReference type="InterPro" id="IPR000847">
    <property type="entry name" value="LysR_HTH_N"/>
</dbReference>
<reference evidence="6 7" key="1">
    <citation type="submission" date="2021-03" db="EMBL/GenBank/DDBJ databases">
        <title>Sequencing the genomes of 1000 actinobacteria strains.</title>
        <authorList>
            <person name="Klenk H.-P."/>
        </authorList>
    </citation>
    <scope>NUCLEOTIDE SEQUENCE [LARGE SCALE GENOMIC DNA]</scope>
    <source>
        <strain evidence="6 7">DSM 14564</strain>
    </source>
</reference>
<proteinExistence type="inferred from homology"/>
<evidence type="ECO:0000256" key="4">
    <source>
        <dbReference type="ARBA" id="ARBA00023163"/>
    </source>
</evidence>
<dbReference type="CDD" id="cd05466">
    <property type="entry name" value="PBP2_LTTR_substrate"/>
    <property type="match status" value="1"/>
</dbReference>
<dbReference type="SUPFAM" id="SSF53850">
    <property type="entry name" value="Periplasmic binding protein-like II"/>
    <property type="match status" value="1"/>
</dbReference>
<dbReference type="GO" id="GO:0003677">
    <property type="term" value="F:DNA binding"/>
    <property type="evidence" value="ECO:0007669"/>
    <property type="project" value="UniProtKB-KW"/>
</dbReference>
<dbReference type="Pfam" id="PF03466">
    <property type="entry name" value="LysR_substrate"/>
    <property type="match status" value="1"/>
</dbReference>
<dbReference type="Proteomes" id="UP000698222">
    <property type="component" value="Unassembled WGS sequence"/>
</dbReference>
<dbReference type="Gene3D" id="3.40.190.290">
    <property type="match status" value="1"/>
</dbReference>
<sequence length="310" mass="32794">MRAEHLSAFEAVARLGTFTRAAEEQFIAQPSLSRQIRTLEAELGAALFRRGRRGAELTEAGRVLLPIARRMLADAEAARAELDELAGLRRGRVRLGAPPTVCVSLVADVLAVFHDRYPGVDLQVSEAGSLALVDQLTAGELDLAVIVTRDGAPRIDGAELLPLLQERLVVASSARKPAPAGADGAAGLTLARLADLPQVAFHRSYDLRAATDAAFAFAGLAPEVAVEGAEMDAVLRFVERGIGVAVVPAMVVLDRPGLRSIPLAEPVLERTLNLARRPGAPLSTAAAAMQQLVFERVGRMEVSGVVSLAR</sequence>
<comment type="similarity">
    <text evidence="1">Belongs to the LysR transcriptional regulatory family.</text>
</comment>